<evidence type="ECO:0000313" key="5">
    <source>
        <dbReference type="Proteomes" id="UP000198773"/>
    </source>
</evidence>
<dbReference type="GO" id="GO:0032259">
    <property type="term" value="P:methylation"/>
    <property type="evidence" value="ECO:0007669"/>
    <property type="project" value="UniProtKB-KW"/>
</dbReference>
<reference evidence="4 5" key="1">
    <citation type="submission" date="2016-10" db="EMBL/GenBank/DDBJ databases">
        <authorList>
            <person name="de Groot N.N."/>
        </authorList>
    </citation>
    <scope>NUCLEOTIDE SEQUENCE [LARGE SCALE GENOMIC DNA]</scope>
    <source>
        <strain evidence="4 5">CGMCC 1.3430</strain>
    </source>
</reference>
<organism evidence="4 5">
    <name type="scientific">Alkalimonas amylolytica</name>
    <dbReference type="NCBI Taxonomy" id="152573"/>
    <lineage>
        <taxon>Bacteria</taxon>
        <taxon>Pseudomonadati</taxon>
        <taxon>Pseudomonadota</taxon>
        <taxon>Gammaproteobacteria</taxon>
        <taxon>Alkalimonas</taxon>
    </lineage>
</organism>
<dbReference type="InterPro" id="IPR000241">
    <property type="entry name" value="RlmKL-like_Mtase"/>
</dbReference>
<gene>
    <name evidence="4" type="ORF">SAMN04488051_101262</name>
</gene>
<dbReference type="STRING" id="152573.SAMN04488051_101262"/>
<dbReference type="InterPro" id="IPR053943">
    <property type="entry name" value="RlmKL-like_Mtase_CS"/>
</dbReference>
<dbReference type="Proteomes" id="UP000198773">
    <property type="component" value="Unassembled WGS sequence"/>
</dbReference>
<keyword evidence="5" id="KW-1185">Reference proteome</keyword>
<evidence type="ECO:0000313" key="4">
    <source>
        <dbReference type="EMBL" id="SDZ99198.1"/>
    </source>
</evidence>
<evidence type="ECO:0000259" key="3">
    <source>
        <dbReference type="Pfam" id="PF01170"/>
    </source>
</evidence>
<dbReference type="PROSITE" id="PS01261">
    <property type="entry name" value="UPF0020"/>
    <property type="match status" value="1"/>
</dbReference>
<dbReference type="EMBL" id="FNRM01000001">
    <property type="protein sequence ID" value="SDZ99198.1"/>
    <property type="molecule type" value="Genomic_DNA"/>
</dbReference>
<accession>A0A1H3XKX5</accession>
<dbReference type="InterPro" id="IPR029063">
    <property type="entry name" value="SAM-dependent_MTases_sf"/>
</dbReference>
<dbReference type="Pfam" id="PF01170">
    <property type="entry name" value="UPF0020"/>
    <property type="match status" value="1"/>
</dbReference>
<dbReference type="AlphaFoldDB" id="A0A1H3XKX5"/>
<evidence type="ECO:0000256" key="2">
    <source>
        <dbReference type="ARBA" id="ARBA00022679"/>
    </source>
</evidence>
<name>A0A1H3XKX5_ALKAM</name>
<protein>
    <submittedName>
        <fullName evidence="4">Putative RNA methylase family UPF0020</fullName>
    </submittedName>
</protein>
<proteinExistence type="predicted"/>
<feature type="domain" description="Ribosomal RNA large subunit methyltransferase K/L-like methyltransferase" evidence="3">
    <location>
        <begin position="72"/>
        <end position="120"/>
    </location>
</feature>
<keyword evidence="2" id="KW-0808">Transferase</keyword>
<evidence type="ECO:0000256" key="1">
    <source>
        <dbReference type="ARBA" id="ARBA00022603"/>
    </source>
</evidence>
<dbReference type="OrthoDB" id="9816043at2"/>
<sequence>MNLVNRRAVLKFEDDEGKVVVPKTKSLIKDSSEIYRDLIAKFRASGLPLEVDFRTLVEWVKLGDQYTHQIHTYPAKLIPHIANFFVKASTLFKNEKAVLDPFCGSGTVALEASLAGCTPYVSDSNPLALLITKVKTTNYDVQELSEELQAITYRCKRYRSAPEIAIVNSNLWYSAERKKALEIILRAVMEVKGNEIRDFFRVCFSVTAKRFSNADPAISVPVRLKTRERFSDATNNKIISKLKWLEESSPLQEFVRISLANIERVASANRFNSDRASASIISRDARRLACDSLGTKNFQVPLIVTSPPYGSAQKYIRSSSISLNWLGLIEPDKLTVLEDQSIGREHAPKFRRVMPQGELPDSYEDVVGKIKAKNELRGFITRQYLLEMKDALAEMARVTSENGHIVIVTGNNQVCNETLRNDEFIVTILTSLGLNLELSLIDHIKSRGLMTKRNRTASVISRESVLVFSK</sequence>
<dbReference type="SUPFAM" id="SSF53335">
    <property type="entry name" value="S-adenosyl-L-methionine-dependent methyltransferases"/>
    <property type="match status" value="2"/>
</dbReference>
<dbReference type="GO" id="GO:0008168">
    <property type="term" value="F:methyltransferase activity"/>
    <property type="evidence" value="ECO:0007669"/>
    <property type="project" value="UniProtKB-KW"/>
</dbReference>
<dbReference type="Gene3D" id="3.40.50.150">
    <property type="entry name" value="Vaccinia Virus protein VP39"/>
    <property type="match status" value="2"/>
</dbReference>
<keyword evidence="1 4" id="KW-0489">Methyltransferase</keyword>